<dbReference type="Proteomes" id="UP000320055">
    <property type="component" value="Unassembled WGS sequence"/>
</dbReference>
<sequence length="40" mass="4491">MIGAIALGILINILSLPALNLFNYPSSVTFRNLNYNRRNI</sequence>
<dbReference type="AlphaFoldDB" id="A0A563W2M3"/>
<gene>
    <name evidence="1" type="ORF">H1P_6600008</name>
</gene>
<protein>
    <submittedName>
        <fullName evidence="1">Uncharacterized protein</fullName>
    </submittedName>
</protein>
<name>A0A563W2M3_9CYAN</name>
<organism evidence="1 2">
    <name type="scientific">Hyella patelloides LEGE 07179</name>
    <dbReference type="NCBI Taxonomy" id="945734"/>
    <lineage>
        <taxon>Bacteria</taxon>
        <taxon>Bacillati</taxon>
        <taxon>Cyanobacteriota</taxon>
        <taxon>Cyanophyceae</taxon>
        <taxon>Pleurocapsales</taxon>
        <taxon>Hyellaceae</taxon>
        <taxon>Hyella</taxon>
    </lineage>
</organism>
<accession>A0A563W2M3</accession>
<reference evidence="1 2" key="1">
    <citation type="submission" date="2019-01" db="EMBL/GenBank/DDBJ databases">
        <authorList>
            <person name="Brito A."/>
        </authorList>
    </citation>
    <scope>NUCLEOTIDE SEQUENCE [LARGE SCALE GENOMIC DNA]</scope>
    <source>
        <strain evidence="1">1</strain>
    </source>
</reference>
<dbReference type="EMBL" id="CAACVJ010000624">
    <property type="protein sequence ID" value="VEP17954.1"/>
    <property type="molecule type" value="Genomic_DNA"/>
</dbReference>
<proteinExistence type="predicted"/>
<evidence type="ECO:0000313" key="2">
    <source>
        <dbReference type="Proteomes" id="UP000320055"/>
    </source>
</evidence>
<keyword evidence="2" id="KW-1185">Reference proteome</keyword>
<evidence type="ECO:0000313" key="1">
    <source>
        <dbReference type="EMBL" id="VEP17954.1"/>
    </source>
</evidence>